<feature type="transmembrane region" description="Helical" evidence="1">
    <location>
        <begin position="102"/>
        <end position="119"/>
    </location>
</feature>
<dbReference type="EMBL" id="MN738838">
    <property type="protein sequence ID" value="QHT39131.1"/>
    <property type="molecule type" value="Genomic_DNA"/>
</dbReference>
<keyword evidence="1" id="KW-0472">Membrane</keyword>
<feature type="transmembrane region" description="Helical" evidence="1">
    <location>
        <begin position="34"/>
        <end position="52"/>
    </location>
</feature>
<evidence type="ECO:0000256" key="1">
    <source>
        <dbReference type="SAM" id="Phobius"/>
    </source>
</evidence>
<keyword evidence="1" id="KW-0812">Transmembrane</keyword>
<proteinExistence type="predicted"/>
<accession>A0A6C0FE47</accession>
<dbReference type="AlphaFoldDB" id="A0A6C0FE47"/>
<protein>
    <recommendedName>
        <fullName evidence="2">EamA domain-containing protein</fullName>
    </recommendedName>
</protein>
<feature type="transmembrane region" description="Helical" evidence="1">
    <location>
        <begin position="72"/>
        <end position="90"/>
    </location>
</feature>
<dbReference type="InterPro" id="IPR000620">
    <property type="entry name" value="EamA_dom"/>
</dbReference>
<dbReference type="GO" id="GO:0016020">
    <property type="term" value="C:membrane"/>
    <property type="evidence" value="ECO:0007669"/>
    <property type="project" value="InterPro"/>
</dbReference>
<evidence type="ECO:0000313" key="3">
    <source>
        <dbReference type="EMBL" id="QHT39131.1"/>
    </source>
</evidence>
<name>A0A6C0FE47_9ZZZZ</name>
<feature type="transmembrane region" description="Helical" evidence="1">
    <location>
        <begin position="124"/>
        <end position="142"/>
    </location>
</feature>
<evidence type="ECO:0000259" key="2">
    <source>
        <dbReference type="Pfam" id="PF00892"/>
    </source>
</evidence>
<feature type="domain" description="EamA" evidence="2">
    <location>
        <begin position="3"/>
        <end position="143"/>
    </location>
</feature>
<keyword evidence="1" id="KW-1133">Transmembrane helix</keyword>
<organism evidence="3">
    <name type="scientific">viral metagenome</name>
    <dbReference type="NCBI Taxonomy" id="1070528"/>
    <lineage>
        <taxon>unclassified sequences</taxon>
        <taxon>metagenomes</taxon>
        <taxon>organismal metagenomes</taxon>
    </lineage>
</organism>
<dbReference type="SUPFAM" id="SSF103481">
    <property type="entry name" value="Multidrug resistance efflux transporter EmrE"/>
    <property type="match status" value="1"/>
</dbReference>
<dbReference type="Pfam" id="PF00892">
    <property type="entry name" value="EamA"/>
    <property type="match status" value="1"/>
</dbReference>
<dbReference type="InterPro" id="IPR037185">
    <property type="entry name" value="EmrE-like"/>
</dbReference>
<reference evidence="3" key="1">
    <citation type="journal article" date="2020" name="Nature">
        <title>Giant virus diversity and host interactions through global metagenomics.</title>
        <authorList>
            <person name="Schulz F."/>
            <person name="Roux S."/>
            <person name="Paez-Espino D."/>
            <person name="Jungbluth S."/>
            <person name="Walsh D.A."/>
            <person name="Denef V.J."/>
            <person name="McMahon K.D."/>
            <person name="Konstantinidis K.T."/>
            <person name="Eloe-Fadrosh E.A."/>
            <person name="Kyrpides N.C."/>
            <person name="Woyke T."/>
        </authorList>
    </citation>
    <scope>NUCLEOTIDE SEQUENCE</scope>
    <source>
        <strain evidence="3">GVMAG-S-ERX556126-94</strain>
    </source>
</reference>
<sequence length="143" mass="16159">MESWIFYAGVAAFLIAMRDIFTKKFTSKYSAIEHLLYYYILCGFFIILLALYKSKVQGEKIRFIELQDLWPYLVIAFASAVIISPCQFLSLKNCDNPGKSKAIVNMNSIIAFILALYFIKGTKITAKSVFGIILASIGIYLVV</sequence>